<proteinExistence type="predicted"/>
<keyword evidence="1" id="KW-1133">Transmembrane helix</keyword>
<evidence type="ECO:0000313" key="2">
    <source>
        <dbReference type="EMBL" id="KAF7384388.1"/>
    </source>
</evidence>
<keyword evidence="1" id="KW-0472">Membrane</keyword>
<dbReference type="AlphaFoldDB" id="A0A834J9F4"/>
<reference evidence="2" key="1">
    <citation type="journal article" date="2020" name="G3 (Bethesda)">
        <title>High-Quality Assemblies for Three Invasive Social Wasps from the &lt;i&gt;Vespula&lt;/i&gt; Genus.</title>
        <authorList>
            <person name="Harrop T.W.R."/>
            <person name="Guhlin J."/>
            <person name="McLaughlin G.M."/>
            <person name="Permina E."/>
            <person name="Stockwell P."/>
            <person name="Gilligan J."/>
            <person name="Le Lec M.F."/>
            <person name="Gruber M.A.M."/>
            <person name="Quinn O."/>
            <person name="Lovegrove M."/>
            <person name="Duncan E.J."/>
            <person name="Remnant E.J."/>
            <person name="Van Eeckhoven J."/>
            <person name="Graham B."/>
            <person name="Knapp R.A."/>
            <person name="Langford K.W."/>
            <person name="Kronenberg Z."/>
            <person name="Press M.O."/>
            <person name="Eacker S.M."/>
            <person name="Wilson-Rankin E.E."/>
            <person name="Purcell J."/>
            <person name="Lester P.J."/>
            <person name="Dearden P.K."/>
        </authorList>
    </citation>
    <scope>NUCLEOTIDE SEQUENCE</scope>
    <source>
        <strain evidence="2">Marl-1</strain>
    </source>
</reference>
<keyword evidence="3" id="KW-1185">Reference proteome</keyword>
<gene>
    <name evidence="2" type="ORF">HZH66_012638</name>
</gene>
<accession>A0A834J9F4</accession>
<keyword evidence="1" id="KW-0812">Transmembrane</keyword>
<comment type="caution">
    <text evidence="2">The sequence shown here is derived from an EMBL/GenBank/DDBJ whole genome shotgun (WGS) entry which is preliminary data.</text>
</comment>
<evidence type="ECO:0000256" key="1">
    <source>
        <dbReference type="SAM" id="Phobius"/>
    </source>
</evidence>
<organism evidence="2 3">
    <name type="scientific">Vespula vulgaris</name>
    <name type="common">Yellow jacket</name>
    <name type="synonym">Wasp</name>
    <dbReference type="NCBI Taxonomy" id="7454"/>
    <lineage>
        <taxon>Eukaryota</taxon>
        <taxon>Metazoa</taxon>
        <taxon>Ecdysozoa</taxon>
        <taxon>Arthropoda</taxon>
        <taxon>Hexapoda</taxon>
        <taxon>Insecta</taxon>
        <taxon>Pterygota</taxon>
        <taxon>Neoptera</taxon>
        <taxon>Endopterygota</taxon>
        <taxon>Hymenoptera</taxon>
        <taxon>Apocrita</taxon>
        <taxon>Aculeata</taxon>
        <taxon>Vespoidea</taxon>
        <taxon>Vespidae</taxon>
        <taxon>Vespinae</taxon>
        <taxon>Vespula</taxon>
    </lineage>
</organism>
<name>A0A834J9F4_VESVU</name>
<sequence length="103" mass="11996">MVPQQQDSPSSSGIPMFGSLLVDKNSATPYSDATQVRTHSLFIYLLFILLLKLHIQNKNKRKYRLENLIDVEVNHLGIKKVSSLRRVTNNDGEVQQRGMWRWW</sequence>
<protein>
    <submittedName>
        <fullName evidence="2">Uncharacterized protein</fullName>
    </submittedName>
</protein>
<dbReference type="Proteomes" id="UP000614350">
    <property type="component" value="Unassembled WGS sequence"/>
</dbReference>
<evidence type="ECO:0000313" key="3">
    <source>
        <dbReference type="Proteomes" id="UP000614350"/>
    </source>
</evidence>
<dbReference type="EMBL" id="JACSEA010000016">
    <property type="protein sequence ID" value="KAF7384388.1"/>
    <property type="molecule type" value="Genomic_DNA"/>
</dbReference>
<feature type="transmembrane region" description="Helical" evidence="1">
    <location>
        <begin position="36"/>
        <end position="55"/>
    </location>
</feature>